<proteinExistence type="predicted"/>
<reference evidence="1" key="1">
    <citation type="submission" date="2014-11" db="EMBL/GenBank/DDBJ databases">
        <authorList>
            <person name="Amaro Gonzalez C."/>
        </authorList>
    </citation>
    <scope>NUCLEOTIDE SEQUENCE</scope>
</reference>
<accession>A0A0E9SGS7</accession>
<sequence length="69" mass="7669">MGSDESSQENLICIGNLHRICCSCSFLKTLSSYVFLQSTHKRSIPFLVCTVCTLIYTHKNCPPPCCKPA</sequence>
<evidence type="ECO:0000313" key="1">
    <source>
        <dbReference type="EMBL" id="JAH39718.1"/>
    </source>
</evidence>
<protein>
    <submittedName>
        <fullName evidence="1">Uncharacterized protein</fullName>
    </submittedName>
</protein>
<organism evidence="1">
    <name type="scientific">Anguilla anguilla</name>
    <name type="common">European freshwater eel</name>
    <name type="synonym">Muraena anguilla</name>
    <dbReference type="NCBI Taxonomy" id="7936"/>
    <lineage>
        <taxon>Eukaryota</taxon>
        <taxon>Metazoa</taxon>
        <taxon>Chordata</taxon>
        <taxon>Craniata</taxon>
        <taxon>Vertebrata</taxon>
        <taxon>Euteleostomi</taxon>
        <taxon>Actinopterygii</taxon>
        <taxon>Neopterygii</taxon>
        <taxon>Teleostei</taxon>
        <taxon>Anguilliformes</taxon>
        <taxon>Anguillidae</taxon>
        <taxon>Anguilla</taxon>
    </lineage>
</organism>
<dbReference type="EMBL" id="GBXM01068859">
    <property type="protein sequence ID" value="JAH39718.1"/>
    <property type="molecule type" value="Transcribed_RNA"/>
</dbReference>
<reference evidence="1" key="2">
    <citation type="journal article" date="2015" name="Fish Shellfish Immunol.">
        <title>Early steps in the European eel (Anguilla anguilla)-Vibrio vulnificus interaction in the gills: Role of the RtxA13 toxin.</title>
        <authorList>
            <person name="Callol A."/>
            <person name="Pajuelo D."/>
            <person name="Ebbesson L."/>
            <person name="Teles M."/>
            <person name="MacKenzie S."/>
            <person name="Amaro C."/>
        </authorList>
    </citation>
    <scope>NUCLEOTIDE SEQUENCE</scope>
</reference>
<dbReference type="AlphaFoldDB" id="A0A0E9SGS7"/>
<name>A0A0E9SGS7_ANGAN</name>